<dbReference type="PANTHER" id="PTHR24104">
    <property type="entry name" value="E3 UBIQUITIN-PROTEIN LIGASE NHLRC1-RELATED"/>
    <property type="match status" value="1"/>
</dbReference>
<name>A0A5C5WPZ3_9PLAN</name>
<sequence length="357" mass="39939">MKETHSRRDFMKATVATATAFAGAPRFLNASDKAGRKLPVVGSGEHTYECHHYWGNESLPANHQYGGASHGTAVDSQGRIYITHQGTPGSLFVFDDDGNFIKAMGEEHVVKNTGKGHGIDIRQEGNEEFIYLSPSESSLWYTKMTLDGEVVWKRGRKELHKDSGVLGDGVKYRPTNTSFRPDGGYYLGDGYGSNYLFEYDQNDKFVRVIGGPGTNAGQFQTPHGQWLDERDGTPKLVVADRANKRLQWFDLDGNHVQTLDGFLFPADIDIQGEIMLIPDLHARITLLDKNNQVLAQLGDDEAWRERVLGDGFAMRRTPDQWEDGKFIHPHDACFDADGNIYCAEWVVTGRVTKLVRV</sequence>
<proteinExistence type="predicted"/>
<reference evidence="1 2" key="1">
    <citation type="submission" date="2019-02" db="EMBL/GenBank/DDBJ databases">
        <title>Deep-cultivation of Planctomycetes and their phenomic and genomic characterization uncovers novel biology.</title>
        <authorList>
            <person name="Wiegand S."/>
            <person name="Jogler M."/>
            <person name="Boedeker C."/>
            <person name="Pinto D."/>
            <person name="Vollmers J."/>
            <person name="Rivas-Marin E."/>
            <person name="Kohn T."/>
            <person name="Peeters S.H."/>
            <person name="Heuer A."/>
            <person name="Rast P."/>
            <person name="Oberbeckmann S."/>
            <person name="Bunk B."/>
            <person name="Jeske O."/>
            <person name="Meyerdierks A."/>
            <person name="Storesund J.E."/>
            <person name="Kallscheuer N."/>
            <person name="Luecker S."/>
            <person name="Lage O.M."/>
            <person name="Pohl T."/>
            <person name="Merkel B.J."/>
            <person name="Hornburger P."/>
            <person name="Mueller R.-W."/>
            <person name="Bruemmer F."/>
            <person name="Labrenz M."/>
            <person name="Spormann A.M."/>
            <person name="Op Den Camp H."/>
            <person name="Overmann J."/>
            <person name="Amann R."/>
            <person name="Jetten M.S.M."/>
            <person name="Mascher T."/>
            <person name="Medema M.H."/>
            <person name="Devos D.P."/>
            <person name="Kaster A.-K."/>
            <person name="Ovreas L."/>
            <person name="Rohde M."/>
            <person name="Galperin M.Y."/>
            <person name="Jogler C."/>
        </authorList>
    </citation>
    <scope>NUCLEOTIDE SEQUENCE [LARGE SCALE GENOMIC DNA]</scope>
    <source>
        <strain evidence="1 2">KOR42</strain>
    </source>
</reference>
<dbReference type="SUPFAM" id="SSF63829">
    <property type="entry name" value="Calcium-dependent phosphotriesterase"/>
    <property type="match status" value="1"/>
</dbReference>
<dbReference type="PANTHER" id="PTHR24104:SF25">
    <property type="entry name" value="PROTEIN LIN-41"/>
    <property type="match status" value="1"/>
</dbReference>
<dbReference type="RefSeq" id="WP_146510554.1">
    <property type="nucleotide sequence ID" value="NZ_SIHI01000007.1"/>
</dbReference>
<organism evidence="1 2">
    <name type="scientific">Thalassoglobus neptunius</name>
    <dbReference type="NCBI Taxonomy" id="1938619"/>
    <lineage>
        <taxon>Bacteria</taxon>
        <taxon>Pseudomonadati</taxon>
        <taxon>Planctomycetota</taxon>
        <taxon>Planctomycetia</taxon>
        <taxon>Planctomycetales</taxon>
        <taxon>Planctomycetaceae</taxon>
        <taxon>Thalassoglobus</taxon>
    </lineage>
</organism>
<dbReference type="InterPro" id="IPR011042">
    <property type="entry name" value="6-blade_b-propeller_TolB-like"/>
</dbReference>
<dbReference type="InterPro" id="IPR006311">
    <property type="entry name" value="TAT_signal"/>
</dbReference>
<dbReference type="GO" id="GO:0008270">
    <property type="term" value="F:zinc ion binding"/>
    <property type="evidence" value="ECO:0007669"/>
    <property type="project" value="UniProtKB-KW"/>
</dbReference>
<gene>
    <name evidence="1" type="ORF">KOR42_30590</name>
</gene>
<evidence type="ECO:0000313" key="2">
    <source>
        <dbReference type="Proteomes" id="UP000317243"/>
    </source>
</evidence>
<dbReference type="OrthoDB" id="9799230at2"/>
<dbReference type="InterPro" id="IPR050952">
    <property type="entry name" value="TRIM-NHL_E3_ligases"/>
</dbReference>
<keyword evidence="2" id="KW-1185">Reference proteome</keyword>
<dbReference type="Gene3D" id="2.120.10.30">
    <property type="entry name" value="TolB, C-terminal domain"/>
    <property type="match status" value="1"/>
</dbReference>
<evidence type="ECO:0000313" key="1">
    <source>
        <dbReference type="EMBL" id="TWT52191.1"/>
    </source>
</evidence>
<protein>
    <submittedName>
        <fullName evidence="1">NHL repeat protein</fullName>
    </submittedName>
</protein>
<dbReference type="PROSITE" id="PS51318">
    <property type="entry name" value="TAT"/>
    <property type="match status" value="1"/>
</dbReference>
<dbReference type="Proteomes" id="UP000317243">
    <property type="component" value="Unassembled WGS sequence"/>
</dbReference>
<dbReference type="AlphaFoldDB" id="A0A5C5WPZ3"/>
<comment type="caution">
    <text evidence="1">The sequence shown here is derived from an EMBL/GenBank/DDBJ whole genome shotgun (WGS) entry which is preliminary data.</text>
</comment>
<accession>A0A5C5WPZ3</accession>
<dbReference type="EMBL" id="SIHI01000007">
    <property type="protein sequence ID" value="TWT52191.1"/>
    <property type="molecule type" value="Genomic_DNA"/>
</dbReference>